<evidence type="ECO:0000256" key="1">
    <source>
        <dbReference type="SAM" id="Phobius"/>
    </source>
</evidence>
<dbReference type="AlphaFoldDB" id="A0A382Y6L3"/>
<name>A0A382Y6L3_9ZZZZ</name>
<feature type="non-terminal residue" evidence="2">
    <location>
        <position position="244"/>
    </location>
</feature>
<organism evidence="2">
    <name type="scientific">marine metagenome</name>
    <dbReference type="NCBI Taxonomy" id="408172"/>
    <lineage>
        <taxon>unclassified sequences</taxon>
        <taxon>metagenomes</taxon>
        <taxon>ecological metagenomes</taxon>
    </lineage>
</organism>
<sequence length="244" mass="27007">MQICKAQGILLNIGYKVQGYFSGSGIAAAPPSESGDRTMRQSVRGLAMWMWMLTLLVGNISIVAAQRLPEFPTEEAGPSYVVMDLLTTRGVSADSTRVDVYYSLSNDLFTFVRTQEDKFVSHYELSLMINDDDGFQLLGNTFRDSLVAETEMESRVNDASKARLYSTTLPPGKYTIELNILDIESSHPVVFTRKFEVADYYKDKLSISDLQFAGLITPEASPDASKFGVNVVPNLVRAYGEGHS</sequence>
<accession>A0A382Y6L3</accession>
<proteinExistence type="predicted"/>
<keyword evidence="1" id="KW-0472">Membrane</keyword>
<dbReference type="EMBL" id="UINC01173092">
    <property type="protein sequence ID" value="SVD78505.1"/>
    <property type="molecule type" value="Genomic_DNA"/>
</dbReference>
<keyword evidence="1" id="KW-0812">Transmembrane</keyword>
<keyword evidence="1" id="KW-1133">Transmembrane helix</keyword>
<evidence type="ECO:0000313" key="2">
    <source>
        <dbReference type="EMBL" id="SVD78505.1"/>
    </source>
</evidence>
<protein>
    <submittedName>
        <fullName evidence="2">Uncharacterized protein</fullName>
    </submittedName>
</protein>
<feature type="transmembrane region" description="Helical" evidence="1">
    <location>
        <begin position="46"/>
        <end position="65"/>
    </location>
</feature>
<gene>
    <name evidence="2" type="ORF">METZ01_LOCUS431359</name>
</gene>
<reference evidence="2" key="1">
    <citation type="submission" date="2018-05" db="EMBL/GenBank/DDBJ databases">
        <authorList>
            <person name="Lanie J.A."/>
            <person name="Ng W.-L."/>
            <person name="Kazmierczak K.M."/>
            <person name="Andrzejewski T.M."/>
            <person name="Davidsen T.M."/>
            <person name="Wayne K.J."/>
            <person name="Tettelin H."/>
            <person name="Glass J.I."/>
            <person name="Rusch D."/>
            <person name="Podicherti R."/>
            <person name="Tsui H.-C.T."/>
            <person name="Winkler M.E."/>
        </authorList>
    </citation>
    <scope>NUCLEOTIDE SEQUENCE</scope>
</reference>